<dbReference type="Pfam" id="PF07495">
    <property type="entry name" value="Y_Y_Y"/>
    <property type="match status" value="1"/>
</dbReference>
<dbReference type="EMBL" id="JALDYZ010000004">
    <property type="protein sequence ID" value="MDI7922383.1"/>
    <property type="molecule type" value="Genomic_DNA"/>
</dbReference>
<keyword evidence="7" id="KW-1185">Reference proteome</keyword>
<dbReference type="GO" id="GO:0046983">
    <property type="term" value="F:protein dimerization activity"/>
    <property type="evidence" value="ECO:0007669"/>
    <property type="project" value="InterPro"/>
</dbReference>
<dbReference type="SUPFAM" id="SSF63829">
    <property type="entry name" value="Calcium-dependent phosphotriesterase"/>
    <property type="match status" value="2"/>
</dbReference>
<dbReference type="Proteomes" id="UP001161580">
    <property type="component" value="Unassembled WGS sequence"/>
</dbReference>
<evidence type="ECO:0000313" key="7">
    <source>
        <dbReference type="Proteomes" id="UP001161580"/>
    </source>
</evidence>
<name>A0AAE3QFX0_9HYPH</name>
<organism evidence="6 7">
    <name type="scientific">Ferirhizobium litorale</name>
    <dbReference type="NCBI Taxonomy" id="2927786"/>
    <lineage>
        <taxon>Bacteria</taxon>
        <taxon>Pseudomonadati</taxon>
        <taxon>Pseudomonadota</taxon>
        <taxon>Alphaproteobacteria</taxon>
        <taxon>Hyphomicrobiales</taxon>
        <taxon>Rhizobiaceae</taxon>
        <taxon>Ferirhizobium</taxon>
    </lineage>
</organism>
<dbReference type="Pfam" id="PF02518">
    <property type="entry name" value="HATPase_c"/>
    <property type="match status" value="1"/>
</dbReference>
<dbReference type="Pfam" id="PF07494">
    <property type="entry name" value="Reg_prop"/>
    <property type="match status" value="3"/>
</dbReference>
<dbReference type="InterPro" id="IPR003594">
    <property type="entry name" value="HATPase_dom"/>
</dbReference>
<dbReference type="Pfam" id="PF07730">
    <property type="entry name" value="HisKA_3"/>
    <property type="match status" value="1"/>
</dbReference>
<dbReference type="InterPro" id="IPR013783">
    <property type="entry name" value="Ig-like_fold"/>
</dbReference>
<reference evidence="6" key="1">
    <citation type="submission" date="2022-03" db="EMBL/GenBank/DDBJ databases">
        <title>Fererhizobium litorale gen. nov., sp. nov., isolated from sandy sediments of the Sea of Japan seashore.</title>
        <authorList>
            <person name="Romanenko L."/>
            <person name="Kurilenko V."/>
            <person name="Otstavnykh N."/>
            <person name="Svetashev V."/>
            <person name="Tekutyeva L."/>
            <person name="Isaeva M."/>
            <person name="Mikhailov V."/>
        </authorList>
    </citation>
    <scope>NUCLEOTIDE SEQUENCE</scope>
    <source>
        <strain evidence="6">KMM 9576</strain>
    </source>
</reference>
<dbReference type="InterPro" id="IPR011712">
    <property type="entry name" value="Sig_transdc_His_kin_sub3_dim/P"/>
</dbReference>
<evidence type="ECO:0000256" key="2">
    <source>
        <dbReference type="ARBA" id="ARBA00022777"/>
    </source>
</evidence>
<sequence length="1031" mass="113349">MVDVDPKVHVVPVSDADDIRFRRLSLSHGLSQTRVSHIVQDNDGYLWFGTQHGVNRYDGYGFRVFKKEQDQPGSLSGTYIYSLFEARSGTIWVGSDQYLDAFDKTTETFRHYSIDAANPTVIHISEDRQGNLWLSTGSGLYRLNPKSGESARFAHDPADPASLSSDDVKSSGEDREGRFWVANSKGLEAFDRTTGKVTTRIPLREEVREFTFHEDRHGTFWVIYGSGNGLGIYDRKANKFVRYAFAGQDGDNSLTGAYAILEASDGTIWLATMGSGLLRFDRESFQFVRYRNDPNNPNSIAGNRVIALFEDIEGNIWTGMHAAPPNSFPIDPLPFRTLWPSPGHVDKLGEALVNTIYEDRSGAVWLGASGALNRLDPVKGTVEVFSPSGPNSSIEVLAITEDDHGILWIGSLGGGLYAFDPATRQFKAHRYEAGNPHSISSDIVTRILVGKSGELWLTTWNGINRYDPATQRFTTYKKDPVASAEPYFSIVEDDTGLFWLGTTAGLVNFDPGNATFVVYKHDANDPESLSNNVVNTVLAPGGGVVWLGTQNGLNRFHVETGKFDRFFEADGLAGNAVSCILGGRDGQLWMSTNRGISKMDVANTRFDNYTTADGLPGNDLTGWNACNKGRSGSLYFGGFAGATTSREAAIAKDDFVPPIVFTGLQVGMPPRAIPSGLTPTGSRQPLSVTMAHDQSYVTVSFSALSFRSPETTRYRYKLMGFDNYWHVAASDQRSISYAALPPGTFTLQVQAATTRGNWNMPGANLEIVVQPPWWDSLWATSAAVALLLLSIASLYRYRVKKVAAQYRIRLEERISERNRLARDLHDTLLQSFQGLIYRLQAARNSLPHQPAAAAAALDVLLEKSDEAIIEGRNAVQALRDSTQADFDIISALRSEASELAKSQPKTCHANFRLDVHGEPFALDTGIRDDVYRIVCEALRNAFKHSGASSIHCELEFTDTDLRVRVQDNGSGIRVGNDEGAPGGRRWGIAGMKERAEKIGAHLLIESHTGSGTRIELVVKNPAVSWHKGLKA</sequence>
<evidence type="ECO:0000256" key="3">
    <source>
        <dbReference type="ARBA" id="ARBA00023012"/>
    </source>
</evidence>
<dbReference type="InterPro" id="IPR011110">
    <property type="entry name" value="Reg_prop"/>
</dbReference>
<dbReference type="GO" id="GO:0016020">
    <property type="term" value="C:membrane"/>
    <property type="evidence" value="ECO:0007669"/>
    <property type="project" value="InterPro"/>
</dbReference>
<dbReference type="InterPro" id="IPR036890">
    <property type="entry name" value="HATPase_C_sf"/>
</dbReference>
<dbReference type="Gene3D" id="2.130.10.10">
    <property type="entry name" value="YVTN repeat-like/Quinoprotein amine dehydrogenase"/>
    <property type="match status" value="3"/>
</dbReference>
<protein>
    <submittedName>
        <fullName evidence="6">Histidine kinase</fullName>
    </submittedName>
</protein>
<evidence type="ECO:0000256" key="4">
    <source>
        <dbReference type="SAM" id="MobiDB-lite"/>
    </source>
</evidence>
<dbReference type="AlphaFoldDB" id="A0AAE3QFX0"/>
<keyword evidence="3" id="KW-0902">Two-component regulatory system</keyword>
<dbReference type="CDD" id="cd16917">
    <property type="entry name" value="HATPase_UhpB-NarQ-NarX-like"/>
    <property type="match status" value="1"/>
</dbReference>
<evidence type="ECO:0000256" key="1">
    <source>
        <dbReference type="ARBA" id="ARBA00022679"/>
    </source>
</evidence>
<proteinExistence type="predicted"/>
<dbReference type="Gene3D" id="3.30.565.10">
    <property type="entry name" value="Histidine kinase-like ATPase, C-terminal domain"/>
    <property type="match status" value="1"/>
</dbReference>
<dbReference type="RefSeq" id="WP_311794338.1">
    <property type="nucleotide sequence ID" value="NZ_JALDYZ010000004.1"/>
</dbReference>
<dbReference type="PANTHER" id="PTHR24421:SF62">
    <property type="entry name" value="SENSORY TRANSDUCTION HISTIDINE KINASE"/>
    <property type="match status" value="1"/>
</dbReference>
<dbReference type="Gene3D" id="1.20.5.1930">
    <property type="match status" value="1"/>
</dbReference>
<accession>A0AAE3QFX0</accession>
<dbReference type="GO" id="GO:0000155">
    <property type="term" value="F:phosphorelay sensor kinase activity"/>
    <property type="evidence" value="ECO:0007669"/>
    <property type="project" value="InterPro"/>
</dbReference>
<evidence type="ECO:0000259" key="5">
    <source>
        <dbReference type="SMART" id="SM00387"/>
    </source>
</evidence>
<dbReference type="PANTHER" id="PTHR24421">
    <property type="entry name" value="NITRATE/NITRITE SENSOR PROTEIN NARX-RELATED"/>
    <property type="match status" value="1"/>
</dbReference>
<dbReference type="Gene3D" id="2.60.40.10">
    <property type="entry name" value="Immunoglobulins"/>
    <property type="match status" value="1"/>
</dbReference>
<gene>
    <name evidence="6" type="ORF">MRS75_09830</name>
</gene>
<dbReference type="SMART" id="SM00387">
    <property type="entry name" value="HATPase_c"/>
    <property type="match status" value="1"/>
</dbReference>
<feature type="domain" description="Histidine kinase/HSP90-like ATPase" evidence="5">
    <location>
        <begin position="925"/>
        <end position="1022"/>
    </location>
</feature>
<dbReference type="SUPFAM" id="SSF55874">
    <property type="entry name" value="ATPase domain of HSP90 chaperone/DNA topoisomerase II/histidine kinase"/>
    <property type="match status" value="1"/>
</dbReference>
<dbReference type="InterPro" id="IPR050482">
    <property type="entry name" value="Sensor_HK_TwoCompSys"/>
</dbReference>
<keyword evidence="1" id="KW-0808">Transferase</keyword>
<feature type="region of interest" description="Disordered" evidence="4">
    <location>
        <begin position="151"/>
        <end position="174"/>
    </location>
</feature>
<dbReference type="InterPro" id="IPR015943">
    <property type="entry name" value="WD40/YVTN_repeat-like_dom_sf"/>
</dbReference>
<comment type="caution">
    <text evidence="6">The sequence shown here is derived from an EMBL/GenBank/DDBJ whole genome shotgun (WGS) entry which is preliminary data.</text>
</comment>
<dbReference type="InterPro" id="IPR011123">
    <property type="entry name" value="Y_Y_Y"/>
</dbReference>
<evidence type="ECO:0000313" key="6">
    <source>
        <dbReference type="EMBL" id="MDI7922383.1"/>
    </source>
</evidence>
<keyword evidence="2 6" id="KW-0418">Kinase</keyword>